<dbReference type="Proteomes" id="UP000217199">
    <property type="component" value="Unassembled WGS sequence"/>
</dbReference>
<dbReference type="InterPro" id="IPR031693">
    <property type="entry name" value="Sin3_C"/>
</dbReference>
<dbReference type="SUPFAM" id="SSF47762">
    <property type="entry name" value="PAH2 domain"/>
    <property type="match status" value="3"/>
</dbReference>
<dbReference type="EMBL" id="NBII01000005">
    <property type="protein sequence ID" value="PAV19093.1"/>
    <property type="molecule type" value="Genomic_DNA"/>
</dbReference>
<comment type="caution">
    <text evidence="13">The sequence shown here is derived from an EMBL/GenBank/DDBJ whole genome shotgun (WGS) entry which is preliminary data.</text>
</comment>
<evidence type="ECO:0000256" key="3">
    <source>
        <dbReference type="ARBA" id="ARBA00022737"/>
    </source>
</evidence>
<feature type="compositionally biased region" description="Low complexity" evidence="11">
    <location>
        <begin position="858"/>
        <end position="867"/>
    </location>
</feature>
<dbReference type="GO" id="GO:0070822">
    <property type="term" value="C:Sin3-type complex"/>
    <property type="evidence" value="ECO:0007669"/>
    <property type="project" value="TreeGrafter"/>
</dbReference>
<evidence type="ECO:0000256" key="6">
    <source>
        <dbReference type="ARBA" id="ARBA00023163"/>
    </source>
</evidence>
<evidence type="ECO:0000256" key="8">
    <source>
        <dbReference type="PROSITE-ProRule" id="PRU00810"/>
    </source>
</evidence>
<dbReference type="InterPro" id="IPR016163">
    <property type="entry name" value="Ald_DH_C"/>
</dbReference>
<keyword evidence="14" id="KW-1185">Reference proteome</keyword>
<reference evidence="13 14" key="1">
    <citation type="journal article" date="2017" name="Mol. Ecol.">
        <title>Comparative and population genomic landscape of Phellinus noxius: A hypervariable fungus causing root rot in trees.</title>
        <authorList>
            <person name="Chung C.L."/>
            <person name="Lee T.J."/>
            <person name="Akiba M."/>
            <person name="Lee H.H."/>
            <person name="Kuo T.H."/>
            <person name="Liu D."/>
            <person name="Ke H.M."/>
            <person name="Yokoi T."/>
            <person name="Roa M.B."/>
            <person name="Lu M.J."/>
            <person name="Chang Y.Y."/>
            <person name="Ann P.J."/>
            <person name="Tsai J.N."/>
            <person name="Chen C.Y."/>
            <person name="Tzean S.S."/>
            <person name="Ota Y."/>
            <person name="Hattori T."/>
            <person name="Sahashi N."/>
            <person name="Liou R.F."/>
            <person name="Kikuchi T."/>
            <person name="Tsai I.J."/>
        </authorList>
    </citation>
    <scope>NUCLEOTIDE SEQUENCE [LARGE SCALE GENOMIC DNA]</scope>
    <source>
        <strain evidence="13 14">FFPRI411160</strain>
    </source>
</reference>
<comment type="subcellular location">
    <subcellularLocation>
        <location evidence="1 8">Nucleus</location>
    </subcellularLocation>
</comment>
<protein>
    <submittedName>
        <fullName evidence="13">Histone deacetylase SIN3 component</fullName>
    </submittedName>
</protein>
<dbReference type="FunCoup" id="A0A286UHL3">
    <property type="interactions" value="624"/>
</dbReference>
<dbReference type="Pfam" id="PF02671">
    <property type="entry name" value="PAH"/>
    <property type="match status" value="3"/>
</dbReference>
<dbReference type="InterPro" id="IPR013194">
    <property type="entry name" value="HDAC_interact_dom"/>
</dbReference>
<dbReference type="Gene3D" id="3.40.605.10">
    <property type="entry name" value="Aldehyde Dehydrogenase, Chain A, domain 1"/>
    <property type="match status" value="1"/>
</dbReference>
<keyword evidence="5" id="KW-0805">Transcription regulation</keyword>
<feature type="compositionally biased region" description="Basic and acidic residues" evidence="11">
    <location>
        <begin position="370"/>
        <end position="379"/>
    </location>
</feature>
<evidence type="ECO:0000313" key="13">
    <source>
        <dbReference type="EMBL" id="PAV19093.1"/>
    </source>
</evidence>
<evidence type="ECO:0000256" key="9">
    <source>
        <dbReference type="PROSITE-ProRule" id="PRU10007"/>
    </source>
</evidence>
<dbReference type="InterPro" id="IPR016162">
    <property type="entry name" value="Ald_DH_N"/>
</dbReference>
<feature type="compositionally biased region" description="Low complexity" evidence="11">
    <location>
        <begin position="426"/>
        <end position="435"/>
    </location>
</feature>
<dbReference type="FunFam" id="1.20.1160.11:FF:000001">
    <property type="entry name" value="Paired amphipathic helix protein Sin3"/>
    <property type="match status" value="1"/>
</dbReference>
<feature type="domain" description="Histone deacetylase interacting" evidence="12">
    <location>
        <begin position="539"/>
        <end position="640"/>
    </location>
</feature>
<feature type="compositionally biased region" description="Low complexity" evidence="11">
    <location>
        <begin position="22"/>
        <end position="35"/>
    </location>
</feature>
<dbReference type="SMART" id="SM00761">
    <property type="entry name" value="HDAC_interact"/>
    <property type="match status" value="1"/>
</dbReference>
<dbReference type="InterPro" id="IPR015590">
    <property type="entry name" value="Aldehyde_DH_dom"/>
</dbReference>
<evidence type="ECO:0000256" key="5">
    <source>
        <dbReference type="ARBA" id="ARBA00023015"/>
    </source>
</evidence>
<feature type="compositionally biased region" description="Low complexity" evidence="11">
    <location>
        <begin position="903"/>
        <end position="915"/>
    </location>
</feature>
<keyword evidence="3" id="KW-0677">Repeat</keyword>
<dbReference type="PANTHER" id="PTHR12346">
    <property type="entry name" value="SIN3B-RELATED"/>
    <property type="match status" value="1"/>
</dbReference>
<feature type="region of interest" description="Disordered" evidence="11">
    <location>
        <begin position="1"/>
        <end position="64"/>
    </location>
</feature>
<proteinExistence type="inferred from homology"/>
<dbReference type="Pfam" id="PF16879">
    <property type="entry name" value="Sin3a_C"/>
    <property type="match status" value="1"/>
</dbReference>
<keyword evidence="6" id="KW-0804">Transcription</keyword>
<dbReference type="GO" id="GO:0000122">
    <property type="term" value="P:negative regulation of transcription by RNA polymerase II"/>
    <property type="evidence" value="ECO:0007669"/>
    <property type="project" value="TreeGrafter"/>
</dbReference>
<dbReference type="PROSITE" id="PS51477">
    <property type="entry name" value="PAH"/>
    <property type="match status" value="2"/>
</dbReference>
<feature type="compositionally biased region" description="Polar residues" evidence="11">
    <location>
        <begin position="121"/>
        <end position="130"/>
    </location>
</feature>
<organism evidence="13 14">
    <name type="scientific">Pyrrhoderma noxium</name>
    <dbReference type="NCBI Taxonomy" id="2282107"/>
    <lineage>
        <taxon>Eukaryota</taxon>
        <taxon>Fungi</taxon>
        <taxon>Dikarya</taxon>
        <taxon>Basidiomycota</taxon>
        <taxon>Agaricomycotina</taxon>
        <taxon>Agaricomycetes</taxon>
        <taxon>Hymenochaetales</taxon>
        <taxon>Hymenochaetaceae</taxon>
        <taxon>Pyrrhoderma</taxon>
    </lineage>
</organism>
<feature type="region of interest" description="Disordered" evidence="11">
    <location>
        <begin position="858"/>
        <end position="952"/>
    </location>
</feature>
<name>A0A286UHL3_9AGAM</name>
<evidence type="ECO:0000256" key="2">
    <source>
        <dbReference type="ARBA" id="ARBA00022491"/>
    </source>
</evidence>
<dbReference type="FunFam" id="1.20.1160.11:FF:000002">
    <property type="entry name" value="Paired amphipathic helix protein SIN3"/>
    <property type="match status" value="1"/>
</dbReference>
<feature type="region of interest" description="Disordered" evidence="11">
    <location>
        <begin position="340"/>
        <end position="445"/>
    </location>
</feature>
<dbReference type="PROSITE" id="PS00687">
    <property type="entry name" value="ALDEHYDE_DEHYDR_GLU"/>
    <property type="match status" value="1"/>
</dbReference>
<evidence type="ECO:0000259" key="12">
    <source>
        <dbReference type="SMART" id="SM00761"/>
    </source>
</evidence>
<dbReference type="Gene3D" id="3.40.309.10">
    <property type="entry name" value="Aldehyde Dehydrogenase, Chain A, domain 2"/>
    <property type="match status" value="1"/>
</dbReference>
<gene>
    <name evidence="13" type="ORF">PNOK_0593700</name>
</gene>
<dbReference type="GO" id="GO:0003714">
    <property type="term" value="F:transcription corepressor activity"/>
    <property type="evidence" value="ECO:0007669"/>
    <property type="project" value="InterPro"/>
</dbReference>
<dbReference type="Pfam" id="PF00171">
    <property type="entry name" value="Aldedh"/>
    <property type="match status" value="1"/>
</dbReference>
<dbReference type="InterPro" id="IPR039774">
    <property type="entry name" value="Sin3-like"/>
</dbReference>
<dbReference type="InterPro" id="IPR029510">
    <property type="entry name" value="Ald_DH_CS_GLU"/>
</dbReference>
<evidence type="ECO:0000256" key="10">
    <source>
        <dbReference type="RuleBase" id="RU003345"/>
    </source>
</evidence>
<dbReference type="InterPro" id="IPR036600">
    <property type="entry name" value="PAH_sf"/>
</dbReference>
<sequence>MEEPAGSGAPSPERPQQEPTEKSSSSTPPISIHPKASALAGMEVSKGNGPYAPSGQTAISLDHSETVAEASLNIMSEEQRIGTKPTHGMEVDENIINDQVVEPQIKSSPAEEAWTEDSKWESTQSGSNIDPKSGPRPEPAPASDRQLNVGDALYYLDAVKKQFQDSPEVYNKFLDIMKDFKNQSIDTPGVIKRVSSLFAGYPGLIEGFNTFLPPGYRIECSVISHDMHTITVTTPDGTTTLNQVTDSHLEDVPYYTTEQITPAMEYVSKIKRRFEGNEEGYQEFLDILNTYQRSPVDQDLIAPRIQKLFQNSPDLLSGLQHFLPYEMFANLDATVLDKDGRGPKAGKKRVETVVSTASSSGIPKRKRKAPVREKDREQENDAASKAAHTKSKKGKQLQPNHDASYAYPEENTTRTSGPSYSHVAPSGSSRLSHSYDSSHLEPSRMPSQDDMAFFERVRVTIDNRDVYNEFLKLVNLFTQEIIDMRKLVERSRTFLNDELLAQFKEILGWDATWETSLTGPSGTTIYNNEGLERLTKESLSIRHGPSYRRLPASEVNVACSGRDDMCKSVLNDEWVSHPTWASEDSGFVAHKKNVYEEALHRSEEERHEYDFHVDAITRTIASLEPFYQKIMQLPPEERTAPKHKMPLHGINKAIHQRVIKKVYGREAGLEVLQAMHDVPSTAIPIVYARLKQKEEEWRKAQREWNKVWREVDALNYQKSLDHQGVNFKTNDKKTVSAKTLVNQIESARDEQMSKRASLIDPLFARTRPRYQMAFHIEDQDVINDLFKLTFSLLDRMQHHITIVDRRRIEGFLRSFIPLFLMLDPAQFNASFQGRNAAVDPDFFNDDFANFIDENDEVSLTGSSSRTGRTARRGTDLRKKLLKSNAQQDKNRKASHNQARATRSSPSQSDSSVPMVVDDDPIPEHANTSSGERSRQQDVFPDSPEDGNRTRPQRRGTFFANVHFYCLIRLIQILYSRLLTCKELSLRLASDPSSPYLNNILASELVLLDTEAPDPKLAQLHQTPSPAAHFYSFLLESCERLFDNEIDQQSFEDITRHMFGTKAYIMFTVDKVISAIIKQVQNIISDNKSLVLLEGLKRERELSLPSTLDLDEIKSAVEKVVAPEENLFRLDWTPSSHILTIQLLGKDDAVFDDLDVYTGRWQSYIQSFVTDNITRGMDEAKVKPPFLTRNYRAVKKAPIALPSYGHSGLEIKICLPEMTSSQIPLWINGERKILDESSSFEVRNPLTKKLVGICASASSQDCKDAVAAAGRAFESWKRTLAAQRRDIFLKAAELLQSDKYKSRLLVSFREEINTSEYMAFMDYRAALGDLMNAASLATQIKGETFPSGVSPGGYAIIQRKPFGAVLSIVPWNAPIYLCFRAITIPVICGNTVVLKSSELSPRTHEIIVELMHEAGLPSGVLNLVSMSKESAPVLVPELIAHPAIRHVNFTGSDRVGKLIAGEAAKYLKPCVLELGGKSPAVVLNDADIDVAAANIASSAVLNSGQVCISTERVIVQRGVAEKFLPALKAQFEGLSVTSENQIWTALAPEGSAENIIGMLQEAQKEGAEIIVGDLSREGSLVKPHLVKNVRPGMRIWDRETFGPVLGVTLVDTIDEAVELANATDYSLAGAVWTRDVNTALDVASRIYAGVVSINGSTIHGESEVSFTGLGGASGYGSFDVDHFTHKSMVVVHPQAVAPKV</sequence>
<keyword evidence="4 10" id="KW-0560">Oxidoreductase</keyword>
<accession>A0A286UHL3</accession>
<feature type="region of interest" description="Disordered" evidence="11">
    <location>
        <begin position="96"/>
        <end position="145"/>
    </location>
</feature>
<dbReference type="STRING" id="2282107.A0A286UHL3"/>
<evidence type="ECO:0000256" key="1">
    <source>
        <dbReference type="ARBA" id="ARBA00004123"/>
    </source>
</evidence>
<evidence type="ECO:0000256" key="4">
    <source>
        <dbReference type="ARBA" id="ARBA00023002"/>
    </source>
</evidence>
<dbReference type="Pfam" id="PF08295">
    <property type="entry name" value="Sin3_corepress"/>
    <property type="match status" value="1"/>
</dbReference>
<evidence type="ECO:0000256" key="11">
    <source>
        <dbReference type="SAM" id="MobiDB-lite"/>
    </source>
</evidence>
<dbReference type="Gene3D" id="1.20.1160.11">
    <property type="entry name" value="Paired amphipathic helix"/>
    <property type="match status" value="3"/>
</dbReference>
<keyword evidence="2" id="KW-0678">Repressor</keyword>
<comment type="similarity">
    <text evidence="10">Belongs to the aldehyde dehydrogenase family.</text>
</comment>
<dbReference type="SUPFAM" id="SSF53720">
    <property type="entry name" value="ALDH-like"/>
    <property type="match status" value="1"/>
</dbReference>
<dbReference type="InterPro" id="IPR003822">
    <property type="entry name" value="PAH"/>
</dbReference>
<dbReference type="InParanoid" id="A0A286UHL3"/>
<dbReference type="GO" id="GO:0016620">
    <property type="term" value="F:oxidoreductase activity, acting on the aldehyde or oxo group of donors, NAD or NADP as acceptor"/>
    <property type="evidence" value="ECO:0007669"/>
    <property type="project" value="InterPro"/>
</dbReference>
<dbReference type="PANTHER" id="PTHR12346:SF0">
    <property type="entry name" value="SIN3A, ISOFORM G"/>
    <property type="match status" value="1"/>
</dbReference>
<dbReference type="OrthoDB" id="10265969at2759"/>
<evidence type="ECO:0000313" key="14">
    <source>
        <dbReference type="Proteomes" id="UP000217199"/>
    </source>
</evidence>
<evidence type="ECO:0000256" key="7">
    <source>
        <dbReference type="ARBA" id="ARBA00023242"/>
    </source>
</evidence>
<dbReference type="InterPro" id="IPR016161">
    <property type="entry name" value="Ald_DH/histidinol_DH"/>
</dbReference>
<keyword evidence="7 8" id="KW-0539">Nucleus</keyword>
<feature type="active site" evidence="9">
    <location>
        <position position="1472"/>
    </location>
</feature>